<keyword evidence="1" id="KW-0812">Transmembrane</keyword>
<name>A0A317XBB1_9EURO</name>
<accession>A0A317XBB1</accession>
<evidence type="ECO:0000313" key="3">
    <source>
        <dbReference type="Proteomes" id="UP000246702"/>
    </source>
</evidence>
<gene>
    <name evidence="2" type="ORF">BO94DRAFT_530553</name>
</gene>
<dbReference type="RefSeq" id="XP_025472584.1">
    <property type="nucleotide sequence ID" value="XM_025610700.1"/>
</dbReference>
<evidence type="ECO:0000256" key="1">
    <source>
        <dbReference type="SAM" id="Phobius"/>
    </source>
</evidence>
<proteinExistence type="predicted"/>
<dbReference type="GeneID" id="37112843"/>
<dbReference type="Proteomes" id="UP000246702">
    <property type="component" value="Unassembled WGS sequence"/>
</dbReference>
<dbReference type="AlphaFoldDB" id="A0A317XBB1"/>
<organism evidence="2 3">
    <name type="scientific">Aspergillus sclerotioniger CBS 115572</name>
    <dbReference type="NCBI Taxonomy" id="1450535"/>
    <lineage>
        <taxon>Eukaryota</taxon>
        <taxon>Fungi</taxon>
        <taxon>Dikarya</taxon>
        <taxon>Ascomycota</taxon>
        <taxon>Pezizomycotina</taxon>
        <taxon>Eurotiomycetes</taxon>
        <taxon>Eurotiomycetidae</taxon>
        <taxon>Eurotiales</taxon>
        <taxon>Aspergillaceae</taxon>
        <taxon>Aspergillus</taxon>
        <taxon>Aspergillus subgen. Circumdati</taxon>
    </lineage>
</organism>
<comment type="caution">
    <text evidence="2">The sequence shown here is derived from an EMBL/GenBank/DDBJ whole genome shotgun (WGS) entry which is preliminary data.</text>
</comment>
<evidence type="ECO:0000313" key="2">
    <source>
        <dbReference type="EMBL" id="PWY95823.1"/>
    </source>
</evidence>
<dbReference type="EMBL" id="MSFK01000002">
    <property type="protein sequence ID" value="PWY95823.1"/>
    <property type="molecule type" value="Genomic_DNA"/>
</dbReference>
<keyword evidence="1" id="KW-0472">Membrane</keyword>
<protein>
    <submittedName>
        <fullName evidence="2">Uncharacterized protein</fullName>
    </submittedName>
</protein>
<keyword evidence="3" id="KW-1185">Reference proteome</keyword>
<sequence length="60" mass="6847">MGWGLRDVVFVFYFSLPAWFLLNYLRLWLVYERGNGVRVILNKILNDTGNIGSASLLSAP</sequence>
<reference evidence="2 3" key="1">
    <citation type="submission" date="2016-12" db="EMBL/GenBank/DDBJ databases">
        <title>The genomes of Aspergillus section Nigri reveals drivers in fungal speciation.</title>
        <authorList>
            <consortium name="DOE Joint Genome Institute"/>
            <person name="Vesth T.C."/>
            <person name="Nybo J."/>
            <person name="Theobald S."/>
            <person name="Brandl J."/>
            <person name="Frisvad J.C."/>
            <person name="Nielsen K.F."/>
            <person name="Lyhne E.K."/>
            <person name="Kogle M.E."/>
            <person name="Kuo A."/>
            <person name="Riley R."/>
            <person name="Clum A."/>
            <person name="Nolan M."/>
            <person name="Lipzen A."/>
            <person name="Salamov A."/>
            <person name="Henrissat B."/>
            <person name="Wiebenga A."/>
            <person name="De Vries R.P."/>
            <person name="Grigoriev I.V."/>
            <person name="Mortensen U.H."/>
            <person name="Andersen M.R."/>
            <person name="Baker S.E."/>
        </authorList>
    </citation>
    <scope>NUCLEOTIDE SEQUENCE [LARGE SCALE GENOMIC DNA]</scope>
    <source>
        <strain evidence="2 3">CBS 115572</strain>
    </source>
</reference>
<keyword evidence="1" id="KW-1133">Transmembrane helix</keyword>
<feature type="transmembrane region" description="Helical" evidence="1">
    <location>
        <begin position="12"/>
        <end position="31"/>
    </location>
</feature>